<comment type="caution">
    <text evidence="3">The sequence shown here is derived from an EMBL/GenBank/DDBJ whole genome shotgun (WGS) entry which is preliminary data.</text>
</comment>
<feature type="transmembrane region" description="Helical" evidence="2">
    <location>
        <begin position="163"/>
        <end position="180"/>
    </location>
</feature>
<sequence length="213" mass="22748">MNPTANEPVPGAEAAAPETGTRRRGIFQRFLDGIEFLGNKLPHPVTLFALLTLAVVVLSWALGGYSLEFERFNEEGELVTETVAVFNLLSAEGVQWMFTSMVDNFLGFAPLGVVLATMIGIGMAEQTGLIGTALRTFILSIPRTLVAFAIVFAGIMSSVAADAGYVVLPPLAAMLFVALGRHPWPASPPRLRVSRSASAPTCCSPAWTPPWES</sequence>
<dbReference type="Proteomes" id="UP001260872">
    <property type="component" value="Unassembled WGS sequence"/>
</dbReference>
<accession>A0ABU1FTD3</accession>
<keyword evidence="2" id="KW-1133">Transmembrane helix</keyword>
<feature type="region of interest" description="Disordered" evidence="1">
    <location>
        <begin position="194"/>
        <end position="213"/>
    </location>
</feature>
<evidence type="ECO:0000256" key="1">
    <source>
        <dbReference type="SAM" id="MobiDB-lite"/>
    </source>
</evidence>
<feature type="transmembrane region" description="Helical" evidence="2">
    <location>
        <begin position="45"/>
        <end position="66"/>
    </location>
</feature>
<feature type="compositionally biased region" description="Low complexity" evidence="1">
    <location>
        <begin position="7"/>
        <end position="19"/>
    </location>
</feature>
<dbReference type="PANTHER" id="PTHR30282">
    <property type="entry name" value="P-AMINOBENZOYL GLUTAMATE TRANSPORTER"/>
    <property type="match status" value="1"/>
</dbReference>
<organism evidence="3 4">
    <name type="scientific">Nesterenkonia flava</name>
    <dbReference type="NCBI Taxonomy" id="469799"/>
    <lineage>
        <taxon>Bacteria</taxon>
        <taxon>Bacillati</taxon>
        <taxon>Actinomycetota</taxon>
        <taxon>Actinomycetes</taxon>
        <taxon>Micrococcales</taxon>
        <taxon>Micrococcaceae</taxon>
        <taxon>Nesterenkonia</taxon>
    </lineage>
</organism>
<dbReference type="Pfam" id="PF03806">
    <property type="entry name" value="ABG_transport"/>
    <property type="match status" value="1"/>
</dbReference>
<gene>
    <name evidence="3" type="ORF">RH857_04730</name>
</gene>
<feature type="transmembrane region" description="Helical" evidence="2">
    <location>
        <begin position="136"/>
        <end position="157"/>
    </location>
</feature>
<proteinExistence type="predicted"/>
<dbReference type="InterPro" id="IPR004697">
    <property type="entry name" value="AbgT"/>
</dbReference>
<feature type="transmembrane region" description="Helical" evidence="2">
    <location>
        <begin position="104"/>
        <end position="124"/>
    </location>
</feature>
<feature type="region of interest" description="Disordered" evidence="1">
    <location>
        <begin position="1"/>
        <end position="20"/>
    </location>
</feature>
<protein>
    <submittedName>
        <fullName evidence="3">AbgT family transporter</fullName>
    </submittedName>
</protein>
<evidence type="ECO:0000313" key="4">
    <source>
        <dbReference type="Proteomes" id="UP001260872"/>
    </source>
</evidence>
<name>A0ABU1FTD3_9MICC</name>
<keyword evidence="4" id="KW-1185">Reference proteome</keyword>
<keyword evidence="2" id="KW-0472">Membrane</keyword>
<evidence type="ECO:0000313" key="3">
    <source>
        <dbReference type="EMBL" id="MDR5711438.1"/>
    </source>
</evidence>
<evidence type="ECO:0000256" key="2">
    <source>
        <dbReference type="SAM" id="Phobius"/>
    </source>
</evidence>
<reference evidence="4" key="1">
    <citation type="submission" date="2023-07" db="EMBL/GenBank/DDBJ databases">
        <title>Description of three actinobacteria isolated from air of manufacturing shop in a pharmaceutical factory.</title>
        <authorList>
            <person name="Zhang D.-F."/>
        </authorList>
    </citation>
    <scope>NUCLEOTIDE SEQUENCE [LARGE SCALE GENOMIC DNA]</scope>
    <source>
        <strain evidence="4">CCTCC AB 207010</strain>
    </source>
</reference>
<dbReference type="EMBL" id="JAVKGT010000009">
    <property type="protein sequence ID" value="MDR5711438.1"/>
    <property type="molecule type" value="Genomic_DNA"/>
</dbReference>
<dbReference type="PANTHER" id="PTHR30282:SF0">
    <property type="entry name" value="P-AMINOBENZOYL-GLUTAMATE TRANSPORT PROTEIN"/>
    <property type="match status" value="1"/>
</dbReference>
<keyword evidence="2" id="KW-0812">Transmembrane</keyword>